<feature type="transmembrane region" description="Helical" evidence="11">
    <location>
        <begin position="102"/>
        <end position="126"/>
    </location>
</feature>
<evidence type="ECO:0000256" key="9">
    <source>
        <dbReference type="ARBA" id="ARBA00034846"/>
    </source>
</evidence>
<feature type="transmembrane region" description="Helical" evidence="11">
    <location>
        <begin position="138"/>
        <end position="160"/>
    </location>
</feature>
<evidence type="ECO:0000256" key="1">
    <source>
        <dbReference type="ARBA" id="ARBA00004477"/>
    </source>
</evidence>
<sequence>MTFVHFVNCMALAYAPYVVTYKSSILSEYNTLMKIAFAGIIYMLTQLGKMLTLATFFPTLEPSQPGNINVISEMLKTTVDLADLAGIYFIINRTIGKPELKVLISGVGWSGAQVLFSHILSFWFGARGLEFSWKYIQMAIDANITLVHVIAISALVWIWTRNDLNRSLLPMVTTLLLLSVYRDLIVEIIVQSFALNPWILLLIKGVFTFSVAFLSLQFYLGLVEAS</sequence>
<evidence type="ECO:0000313" key="12">
    <source>
        <dbReference type="EMBL" id="CAK8681520.1"/>
    </source>
</evidence>
<keyword evidence="6 11" id="KW-1133">Transmembrane helix</keyword>
<feature type="transmembrane region" description="Helical" evidence="11">
    <location>
        <begin position="166"/>
        <end position="186"/>
    </location>
</feature>
<gene>
    <name evidence="12" type="ORF">CVLEPA_LOCUS11715</name>
</gene>
<dbReference type="PANTHER" id="PTHR12869">
    <property type="entry name" value="SMALL SEVEN TRANSMEMBRANE DOMAIN-CONTAINING PROTEIN"/>
    <property type="match status" value="1"/>
</dbReference>
<evidence type="ECO:0000256" key="6">
    <source>
        <dbReference type="ARBA" id="ARBA00022989"/>
    </source>
</evidence>
<evidence type="ECO:0000256" key="8">
    <source>
        <dbReference type="ARBA" id="ARBA00034739"/>
    </source>
</evidence>
<keyword evidence="5" id="KW-0256">Endoplasmic reticulum</keyword>
<reference evidence="12 13" key="1">
    <citation type="submission" date="2024-02" db="EMBL/GenBank/DDBJ databases">
        <authorList>
            <person name="Daric V."/>
            <person name="Darras S."/>
        </authorList>
    </citation>
    <scope>NUCLEOTIDE SEQUENCE [LARGE SCALE GENOMIC DNA]</scope>
</reference>
<dbReference type="EMBL" id="CAWYQH010000079">
    <property type="protein sequence ID" value="CAK8681520.1"/>
    <property type="molecule type" value="Genomic_DNA"/>
</dbReference>
<keyword evidence="3" id="KW-1003">Cell membrane</keyword>
<keyword evidence="13" id="KW-1185">Reference proteome</keyword>
<accession>A0ABP0FPF2</accession>
<dbReference type="PANTHER" id="PTHR12869:SF0">
    <property type="entry name" value="BOS COMPLEX SUBUNIT TMEM147"/>
    <property type="match status" value="1"/>
</dbReference>
<feature type="transmembrane region" description="Helical" evidence="11">
    <location>
        <begin position="35"/>
        <end position="57"/>
    </location>
</feature>
<evidence type="ECO:0000256" key="10">
    <source>
        <dbReference type="ARBA" id="ARBA00034899"/>
    </source>
</evidence>
<protein>
    <recommendedName>
        <fullName evidence="9">BOS complex subunit TMEM147</fullName>
    </recommendedName>
    <alternativeName>
        <fullName evidence="10">Transmembrane protein 147</fullName>
    </alternativeName>
</protein>
<evidence type="ECO:0000256" key="7">
    <source>
        <dbReference type="ARBA" id="ARBA00023136"/>
    </source>
</evidence>
<comment type="similarity">
    <text evidence="8">Belongs to the TMEM147 family.</text>
</comment>
<dbReference type="Proteomes" id="UP001642483">
    <property type="component" value="Unassembled WGS sequence"/>
</dbReference>
<comment type="subcellular location">
    <subcellularLocation>
        <location evidence="2">Cell membrane</location>
        <topology evidence="2">Multi-pass membrane protein</topology>
    </subcellularLocation>
    <subcellularLocation>
        <location evidence="1">Endoplasmic reticulum membrane</location>
        <topology evidence="1">Multi-pass membrane protein</topology>
    </subcellularLocation>
</comment>
<evidence type="ECO:0000313" key="13">
    <source>
        <dbReference type="Proteomes" id="UP001642483"/>
    </source>
</evidence>
<evidence type="ECO:0000256" key="3">
    <source>
        <dbReference type="ARBA" id="ARBA00022475"/>
    </source>
</evidence>
<keyword evidence="4 11" id="KW-0812">Transmembrane</keyword>
<dbReference type="Pfam" id="PF09767">
    <property type="entry name" value="DUF2053"/>
    <property type="match status" value="1"/>
</dbReference>
<feature type="transmembrane region" description="Helical" evidence="11">
    <location>
        <begin position="198"/>
        <end position="220"/>
    </location>
</feature>
<evidence type="ECO:0000256" key="11">
    <source>
        <dbReference type="SAM" id="Phobius"/>
    </source>
</evidence>
<dbReference type="InterPro" id="IPR019164">
    <property type="entry name" value="TMEM147"/>
</dbReference>
<comment type="caution">
    <text evidence="12">The sequence shown here is derived from an EMBL/GenBank/DDBJ whole genome shotgun (WGS) entry which is preliminary data.</text>
</comment>
<evidence type="ECO:0000256" key="2">
    <source>
        <dbReference type="ARBA" id="ARBA00004651"/>
    </source>
</evidence>
<evidence type="ECO:0000256" key="5">
    <source>
        <dbReference type="ARBA" id="ARBA00022824"/>
    </source>
</evidence>
<proteinExistence type="inferred from homology"/>
<evidence type="ECO:0000256" key="4">
    <source>
        <dbReference type="ARBA" id="ARBA00022692"/>
    </source>
</evidence>
<organism evidence="12 13">
    <name type="scientific">Clavelina lepadiformis</name>
    <name type="common">Light-bulb sea squirt</name>
    <name type="synonym">Ascidia lepadiformis</name>
    <dbReference type="NCBI Taxonomy" id="159417"/>
    <lineage>
        <taxon>Eukaryota</taxon>
        <taxon>Metazoa</taxon>
        <taxon>Chordata</taxon>
        <taxon>Tunicata</taxon>
        <taxon>Ascidiacea</taxon>
        <taxon>Aplousobranchia</taxon>
        <taxon>Clavelinidae</taxon>
        <taxon>Clavelina</taxon>
    </lineage>
</organism>
<name>A0ABP0FPF2_CLALP</name>
<keyword evidence="7 11" id="KW-0472">Membrane</keyword>